<evidence type="ECO:0000259" key="6">
    <source>
        <dbReference type="PROSITE" id="PS50109"/>
    </source>
</evidence>
<dbReference type="Pfam" id="PF02518">
    <property type="entry name" value="HATPase_c"/>
    <property type="match status" value="1"/>
</dbReference>
<keyword evidence="4" id="KW-0175">Coiled coil</keyword>
<dbReference type="InterPro" id="IPR019734">
    <property type="entry name" value="TPR_rpt"/>
</dbReference>
<dbReference type="GO" id="GO:0000155">
    <property type="term" value="F:phosphorelay sensor kinase activity"/>
    <property type="evidence" value="ECO:0007669"/>
    <property type="project" value="InterPro"/>
</dbReference>
<evidence type="ECO:0000313" key="8">
    <source>
        <dbReference type="Proteomes" id="UP000516093"/>
    </source>
</evidence>
<accession>A0A7H0GWV1</accession>
<dbReference type="KEGG" id="hqi:H9L05_03200"/>
<dbReference type="InterPro" id="IPR005467">
    <property type="entry name" value="His_kinase_dom"/>
</dbReference>
<gene>
    <name evidence="7" type="ORF">H9L05_03200</name>
</gene>
<dbReference type="SMART" id="SM00388">
    <property type="entry name" value="HisKA"/>
    <property type="match status" value="1"/>
</dbReference>
<dbReference type="Pfam" id="PF13424">
    <property type="entry name" value="TPR_12"/>
    <property type="match status" value="2"/>
</dbReference>
<evidence type="ECO:0000256" key="4">
    <source>
        <dbReference type="SAM" id="Coils"/>
    </source>
</evidence>
<reference evidence="7 8" key="1">
    <citation type="submission" date="2020-08" db="EMBL/GenBank/DDBJ databases">
        <title>Genome sequence of Hymenobacter qilianensis JCM 19763T.</title>
        <authorList>
            <person name="Hyun D.-W."/>
            <person name="Bae J.-W."/>
        </authorList>
    </citation>
    <scope>NUCLEOTIDE SEQUENCE [LARGE SCALE GENOMIC DNA]</scope>
    <source>
        <strain evidence="7 8">JCM 19763</strain>
    </source>
</reference>
<dbReference type="Gene3D" id="1.25.40.10">
    <property type="entry name" value="Tetratricopeptide repeat domain"/>
    <property type="match status" value="2"/>
</dbReference>
<evidence type="ECO:0000256" key="5">
    <source>
        <dbReference type="SAM" id="SignalP"/>
    </source>
</evidence>
<dbReference type="AlphaFoldDB" id="A0A7H0GWV1"/>
<dbReference type="Gene3D" id="3.30.565.10">
    <property type="entry name" value="Histidine kinase-like ATPase, C-terminal domain"/>
    <property type="match status" value="1"/>
</dbReference>
<dbReference type="SMART" id="SM00387">
    <property type="entry name" value="HATPase_c"/>
    <property type="match status" value="1"/>
</dbReference>
<keyword evidence="5" id="KW-0732">Signal</keyword>
<proteinExistence type="predicted"/>
<dbReference type="PANTHER" id="PTHR43065">
    <property type="entry name" value="SENSOR HISTIDINE KINASE"/>
    <property type="match status" value="1"/>
</dbReference>
<dbReference type="Proteomes" id="UP000516093">
    <property type="component" value="Chromosome"/>
</dbReference>
<dbReference type="SUPFAM" id="SSF55874">
    <property type="entry name" value="ATPase domain of HSP90 chaperone/DNA topoisomerase II/histidine kinase"/>
    <property type="match status" value="1"/>
</dbReference>
<dbReference type="InterPro" id="IPR003661">
    <property type="entry name" value="HisK_dim/P_dom"/>
</dbReference>
<dbReference type="InterPro" id="IPR004358">
    <property type="entry name" value="Sig_transdc_His_kin-like_C"/>
</dbReference>
<dbReference type="CDD" id="cd00082">
    <property type="entry name" value="HisKA"/>
    <property type="match status" value="1"/>
</dbReference>
<dbReference type="InterPro" id="IPR011990">
    <property type="entry name" value="TPR-like_helical_dom_sf"/>
</dbReference>
<dbReference type="InterPro" id="IPR036890">
    <property type="entry name" value="HATPase_C_sf"/>
</dbReference>
<dbReference type="InterPro" id="IPR003594">
    <property type="entry name" value="HATPase_dom"/>
</dbReference>
<dbReference type="PRINTS" id="PR00344">
    <property type="entry name" value="BCTRLSENSOR"/>
</dbReference>
<protein>
    <recommendedName>
        <fullName evidence="2">histidine kinase</fullName>
        <ecNumber evidence="2">2.7.13.3</ecNumber>
    </recommendedName>
</protein>
<feature type="chain" id="PRO_5028969870" description="histidine kinase" evidence="5">
    <location>
        <begin position="20"/>
        <end position="710"/>
    </location>
</feature>
<organism evidence="7 8">
    <name type="scientific">Hymenobacter qilianensis</name>
    <dbReference type="NCBI Taxonomy" id="1385715"/>
    <lineage>
        <taxon>Bacteria</taxon>
        <taxon>Pseudomonadati</taxon>
        <taxon>Bacteroidota</taxon>
        <taxon>Cytophagia</taxon>
        <taxon>Cytophagales</taxon>
        <taxon>Hymenobacteraceae</taxon>
        <taxon>Hymenobacter</taxon>
    </lineage>
</organism>
<comment type="catalytic activity">
    <reaction evidence="1">
        <text>ATP + protein L-histidine = ADP + protein N-phospho-L-histidine.</text>
        <dbReference type="EC" id="2.7.13.3"/>
    </reaction>
</comment>
<evidence type="ECO:0000256" key="3">
    <source>
        <dbReference type="ARBA" id="ARBA00022553"/>
    </source>
</evidence>
<dbReference type="EMBL" id="CP060784">
    <property type="protein sequence ID" value="QNP52767.1"/>
    <property type="molecule type" value="Genomic_DNA"/>
</dbReference>
<dbReference type="SUPFAM" id="SSF48452">
    <property type="entry name" value="TPR-like"/>
    <property type="match status" value="2"/>
</dbReference>
<dbReference type="RefSeq" id="WP_187733007.1">
    <property type="nucleotide sequence ID" value="NZ_BMFN01000002.1"/>
</dbReference>
<evidence type="ECO:0000313" key="7">
    <source>
        <dbReference type="EMBL" id="QNP52767.1"/>
    </source>
</evidence>
<dbReference type="PANTHER" id="PTHR43065:SF42">
    <property type="entry name" value="TWO-COMPONENT SENSOR PPRA"/>
    <property type="match status" value="1"/>
</dbReference>
<feature type="coiled-coil region" evidence="4">
    <location>
        <begin position="415"/>
        <end position="449"/>
    </location>
</feature>
<feature type="signal peptide" evidence="5">
    <location>
        <begin position="1"/>
        <end position="19"/>
    </location>
</feature>
<dbReference type="SUPFAM" id="SSF47384">
    <property type="entry name" value="Homodimeric domain of signal transducing histidine kinase"/>
    <property type="match status" value="1"/>
</dbReference>
<dbReference type="PROSITE" id="PS50109">
    <property type="entry name" value="HIS_KIN"/>
    <property type="match status" value="1"/>
</dbReference>
<feature type="domain" description="Histidine kinase" evidence="6">
    <location>
        <begin position="458"/>
        <end position="699"/>
    </location>
</feature>
<dbReference type="InterPro" id="IPR036097">
    <property type="entry name" value="HisK_dim/P_sf"/>
</dbReference>
<evidence type="ECO:0000256" key="2">
    <source>
        <dbReference type="ARBA" id="ARBA00012438"/>
    </source>
</evidence>
<dbReference type="Gene3D" id="1.10.287.130">
    <property type="match status" value="1"/>
</dbReference>
<evidence type="ECO:0000256" key="1">
    <source>
        <dbReference type="ARBA" id="ARBA00000085"/>
    </source>
</evidence>
<sequence length="710" mass="79502">MKKLLFICCLSVLSVGIGAQDTATQQLQVAERSYLRSDTIWVNQLIAFGEKEKTTGKALASYREALGVARRLSYKSGVARALLGLGYYYRFRGDYKESLTYTRQAQQLFRQLDDRLNQISCLYNLGFVYYGQGDFTQAMVHSFKGLYLAETMQNQKWLTLMNSQLGLASMIVGEYERSKQYLDRGLRLANKAGDKEGAAFCQNGLGRLAGAQGKWLEALQHFEKQMALAHEAGNERLVTLGQLRSAEMNERLERYEETFAVGRLGLRRLQQMEDVGNIPLIEVIFARAFLHTGRPDSAMVYGRASLRASQRSGTKQVIHDAADVLAQSSAQLGRFDDAYRYQTLFTAYKDSLSTQDIVRRTAALQYTYELDKKQSQIRLLTRNEQLNQQQSQQQKLLLVGALVALAVVAGLSVLLWHNNEEKQRANAQLQRQQEELQAAQAQLIQREKMASLGEFTAGIAHEIQNPLNFVTNFAEVSAELVSELGNAQQSPNRDAALEADLLAYLAQNLSKIREHGGRAARIVQGMMEHARPSTGERQLTDLNALCDENLRLAYHGQRAKDPNFEVKFTTNFDSDLGLVPVVPQEIGRVLLNLYTNAFYAVSQQAARHENGYQPQVLVTTRRRNGQVKVRVRDNGVGIPEAIQAKIFQPFFTTKPAGEGTGLGLSLSYDIVTKGHGGTLSVESQEGKYTEVIVSLPVSKVEQEQKSYSYF</sequence>
<dbReference type="SMART" id="SM00028">
    <property type="entry name" value="TPR"/>
    <property type="match status" value="4"/>
</dbReference>
<name>A0A7H0GWV1_9BACT</name>
<keyword evidence="8" id="KW-1185">Reference proteome</keyword>
<keyword evidence="3" id="KW-0597">Phosphoprotein</keyword>
<dbReference type="EC" id="2.7.13.3" evidence="2"/>